<dbReference type="AlphaFoldDB" id="A0A1Y5Q2P8"/>
<dbReference type="Pfam" id="PF03466">
    <property type="entry name" value="LysR_substrate"/>
    <property type="match status" value="1"/>
</dbReference>
<gene>
    <name evidence="6" type="primary">trpI</name>
    <name evidence="6" type="ORF">STPYR_11451</name>
</gene>
<dbReference type="InterPro" id="IPR036388">
    <property type="entry name" value="WH-like_DNA-bd_sf"/>
</dbReference>
<keyword evidence="4" id="KW-0804">Transcription</keyword>
<dbReference type="InterPro" id="IPR058163">
    <property type="entry name" value="LysR-type_TF_proteobact-type"/>
</dbReference>
<dbReference type="GO" id="GO:0043565">
    <property type="term" value="F:sequence-specific DNA binding"/>
    <property type="evidence" value="ECO:0007669"/>
    <property type="project" value="TreeGrafter"/>
</dbReference>
<protein>
    <submittedName>
        <fullName evidence="6">HTH-type transcriptional regulator TrpI</fullName>
    </submittedName>
</protein>
<dbReference type="Gene3D" id="3.40.190.10">
    <property type="entry name" value="Periplasmic binding protein-like II"/>
    <property type="match status" value="2"/>
</dbReference>
<keyword evidence="2" id="KW-0805">Transcription regulation</keyword>
<feature type="domain" description="HTH lysR-type" evidence="5">
    <location>
        <begin position="41"/>
        <end position="98"/>
    </location>
</feature>
<dbReference type="PANTHER" id="PTHR30537">
    <property type="entry name" value="HTH-TYPE TRANSCRIPTIONAL REGULATOR"/>
    <property type="match status" value="1"/>
</dbReference>
<dbReference type="PROSITE" id="PS50931">
    <property type="entry name" value="HTH_LYSR"/>
    <property type="match status" value="1"/>
</dbReference>
<evidence type="ECO:0000256" key="2">
    <source>
        <dbReference type="ARBA" id="ARBA00023015"/>
    </source>
</evidence>
<dbReference type="Gene3D" id="1.10.10.10">
    <property type="entry name" value="Winged helix-like DNA-binding domain superfamily/Winged helix DNA-binding domain"/>
    <property type="match status" value="1"/>
</dbReference>
<dbReference type="InterPro" id="IPR005119">
    <property type="entry name" value="LysR_subst-bd"/>
</dbReference>
<proteinExistence type="inferred from homology"/>
<evidence type="ECO:0000313" key="6">
    <source>
        <dbReference type="EMBL" id="SBV36521.1"/>
    </source>
</evidence>
<dbReference type="GO" id="GO:0003700">
    <property type="term" value="F:DNA-binding transcription factor activity"/>
    <property type="evidence" value="ECO:0007669"/>
    <property type="project" value="InterPro"/>
</dbReference>
<keyword evidence="3" id="KW-0238">DNA-binding</keyword>
<evidence type="ECO:0000256" key="3">
    <source>
        <dbReference type="ARBA" id="ARBA00023125"/>
    </source>
</evidence>
<dbReference type="InterPro" id="IPR036390">
    <property type="entry name" value="WH_DNA-bd_sf"/>
</dbReference>
<dbReference type="SUPFAM" id="SSF46785">
    <property type="entry name" value="Winged helix' DNA-binding domain"/>
    <property type="match status" value="1"/>
</dbReference>
<dbReference type="PRINTS" id="PR00039">
    <property type="entry name" value="HTHLYSR"/>
</dbReference>
<dbReference type="Pfam" id="PF00126">
    <property type="entry name" value="HTH_1"/>
    <property type="match status" value="1"/>
</dbReference>
<accession>A0A1Y5Q2P8</accession>
<evidence type="ECO:0000256" key="1">
    <source>
        <dbReference type="ARBA" id="ARBA00009437"/>
    </source>
</evidence>
<dbReference type="GO" id="GO:0006351">
    <property type="term" value="P:DNA-templated transcription"/>
    <property type="evidence" value="ECO:0007669"/>
    <property type="project" value="TreeGrafter"/>
</dbReference>
<dbReference type="InterPro" id="IPR000847">
    <property type="entry name" value="LysR_HTH_N"/>
</dbReference>
<organism evidence="6">
    <name type="scientific">uncultured Stenotrophomonas sp</name>
    <dbReference type="NCBI Taxonomy" id="165438"/>
    <lineage>
        <taxon>Bacteria</taxon>
        <taxon>Pseudomonadati</taxon>
        <taxon>Pseudomonadota</taxon>
        <taxon>Gammaproteobacteria</taxon>
        <taxon>Lysobacterales</taxon>
        <taxon>Lysobacteraceae</taxon>
        <taxon>Stenotrophomonas</taxon>
        <taxon>environmental samples</taxon>
    </lineage>
</organism>
<comment type="similarity">
    <text evidence="1">Belongs to the LysR transcriptional regulatory family.</text>
</comment>
<dbReference type="FunFam" id="3.40.190.10:FF:000017">
    <property type="entry name" value="Glycine cleavage system transcriptional activator"/>
    <property type="match status" value="1"/>
</dbReference>
<dbReference type="SUPFAM" id="SSF53850">
    <property type="entry name" value="Periplasmic binding protein-like II"/>
    <property type="match status" value="1"/>
</dbReference>
<dbReference type="PANTHER" id="PTHR30537:SF74">
    <property type="entry name" value="HTH-TYPE TRANSCRIPTIONAL REGULATOR TRPI"/>
    <property type="match status" value="1"/>
</dbReference>
<evidence type="ECO:0000256" key="4">
    <source>
        <dbReference type="ARBA" id="ARBA00023163"/>
    </source>
</evidence>
<reference evidence="6" key="1">
    <citation type="submission" date="2016-03" db="EMBL/GenBank/DDBJ databases">
        <authorList>
            <person name="Ploux O."/>
        </authorList>
    </citation>
    <scope>NUCLEOTIDE SEQUENCE</scope>
    <source>
        <strain evidence="6">UC10</strain>
    </source>
</reference>
<dbReference type="EMBL" id="FLTS01000001">
    <property type="protein sequence ID" value="SBV36521.1"/>
    <property type="molecule type" value="Genomic_DNA"/>
</dbReference>
<sequence length="331" mass="35361">MFFTAEPPEGWRRAGFCSCKTGIPAIHGGQMCAMNGERTLPSLNALRAFEAAARLRSVSLAADELHVTHGAVSRQLRGLEEELGIALFERDGRGIRPTAAGKRLLEAASGAFSQLRDCVAALRRGQHGDALVLGCPGSVLARWMIPRLQELQRDLPGLTLHLAAQEGDFTPRLDGLDAALMLGQAPWPANWRVHPLAAERIGPVFSPALPGAAALARQPAAALCERPLLHTRSRPQAWPTWAARNGIDAGELRYGTGFEHLYYLLEAAVAGLGVAIAPEPLVAGDLANGRLVAPWGFVDTEGQWALCTAGDGHPRIEALAGWLRQRLAAAT</sequence>
<evidence type="ECO:0000259" key="5">
    <source>
        <dbReference type="PROSITE" id="PS50931"/>
    </source>
</evidence>
<name>A0A1Y5Q2P8_9GAMM</name>
<dbReference type="FunFam" id="1.10.10.10:FF:000001">
    <property type="entry name" value="LysR family transcriptional regulator"/>
    <property type="match status" value="1"/>
</dbReference>